<gene>
    <name evidence="9" type="ORF">FVE85_0609</name>
</gene>
<evidence type="ECO:0000256" key="1">
    <source>
        <dbReference type="ARBA" id="ARBA00004906"/>
    </source>
</evidence>
<keyword evidence="7" id="KW-0472">Membrane</keyword>
<keyword evidence="3 6" id="KW-0863">Zinc-finger</keyword>
<name>A0A5J4Z0U3_PORPP</name>
<accession>A0A5J4Z0U3</accession>
<dbReference type="SUPFAM" id="SSF57850">
    <property type="entry name" value="RING/U-box"/>
    <property type="match status" value="1"/>
</dbReference>
<protein>
    <submittedName>
        <fullName evidence="9">RING-H2 finger protein ATL73</fullName>
    </submittedName>
</protein>
<dbReference type="EMBL" id="VRMN01000002">
    <property type="protein sequence ID" value="KAA8496880.1"/>
    <property type="molecule type" value="Genomic_DNA"/>
</dbReference>
<evidence type="ECO:0000313" key="10">
    <source>
        <dbReference type="Proteomes" id="UP000324585"/>
    </source>
</evidence>
<feature type="domain" description="RING-type" evidence="8">
    <location>
        <begin position="249"/>
        <end position="305"/>
    </location>
</feature>
<keyword evidence="2" id="KW-0479">Metal-binding</keyword>
<evidence type="ECO:0000256" key="6">
    <source>
        <dbReference type="PROSITE-ProRule" id="PRU00175"/>
    </source>
</evidence>
<feature type="transmembrane region" description="Helical" evidence="7">
    <location>
        <begin position="176"/>
        <end position="197"/>
    </location>
</feature>
<comment type="pathway">
    <text evidence="1">Protein modification; protein ubiquitination.</text>
</comment>
<dbReference type="PANTHER" id="PTHR14155:SF627">
    <property type="entry name" value="OS06G0192800 PROTEIN"/>
    <property type="match status" value="1"/>
</dbReference>
<proteinExistence type="predicted"/>
<dbReference type="OMA" id="CIDEWAR"/>
<dbReference type="PROSITE" id="PS50089">
    <property type="entry name" value="ZF_RING_2"/>
    <property type="match status" value="1"/>
</dbReference>
<reference evidence="10" key="1">
    <citation type="journal article" date="2019" name="Nat. Commun.">
        <title>Expansion of phycobilisome linker gene families in mesophilic red algae.</title>
        <authorList>
            <person name="Lee J."/>
            <person name="Kim D."/>
            <person name="Bhattacharya D."/>
            <person name="Yoon H.S."/>
        </authorList>
    </citation>
    <scope>NUCLEOTIDE SEQUENCE [LARGE SCALE GENOMIC DNA]</scope>
    <source>
        <strain evidence="10">CCMP 1328</strain>
    </source>
</reference>
<dbReference type="InterPro" id="IPR013083">
    <property type="entry name" value="Znf_RING/FYVE/PHD"/>
</dbReference>
<dbReference type="Proteomes" id="UP000324585">
    <property type="component" value="Unassembled WGS sequence"/>
</dbReference>
<feature type="transmembrane region" description="Helical" evidence="7">
    <location>
        <begin position="20"/>
        <end position="44"/>
    </location>
</feature>
<dbReference type="InterPro" id="IPR001841">
    <property type="entry name" value="Znf_RING"/>
</dbReference>
<sequence>MPPRSAGRSWLARACVPLSYRWYIVYFTVAIVLNMLVFAGVLYWTLQSWGVYHEQIYAGWAETKCPVQAATASTPFTVDLFPDLTGWRSEITVQNTYLLPRDRTPDVDLDNVTIAMRSATRKYTYDRNAAEAFAARFQPGKEYLCWYNETSHASVKMTSDKYEQVALSSSSVTVQAAVSTTFCVLVGVSMFACMLFTRFWVLQHAELAVYDTARPRGDREARRKELPGKLPALSAAEMGELDNLQELQCFICLGGFNSDALSVDGQDDAETRVCVVRLPDCDHMFHHKCIDEWARLGHDECPVCRRSMWHV</sequence>
<evidence type="ECO:0000313" key="9">
    <source>
        <dbReference type="EMBL" id="KAA8496880.1"/>
    </source>
</evidence>
<dbReference type="GO" id="GO:0008270">
    <property type="term" value="F:zinc ion binding"/>
    <property type="evidence" value="ECO:0007669"/>
    <property type="project" value="UniProtKB-KW"/>
</dbReference>
<dbReference type="SMART" id="SM00184">
    <property type="entry name" value="RING"/>
    <property type="match status" value="1"/>
</dbReference>
<keyword evidence="10" id="KW-1185">Reference proteome</keyword>
<dbReference type="OrthoDB" id="8062037at2759"/>
<evidence type="ECO:0000259" key="8">
    <source>
        <dbReference type="PROSITE" id="PS50089"/>
    </source>
</evidence>
<keyword evidence="7" id="KW-0812">Transmembrane</keyword>
<dbReference type="InterPro" id="IPR024766">
    <property type="entry name" value="Znf_RING_H2"/>
</dbReference>
<keyword evidence="4" id="KW-0833">Ubl conjugation pathway</keyword>
<dbReference type="PANTHER" id="PTHR14155">
    <property type="entry name" value="RING FINGER DOMAIN-CONTAINING"/>
    <property type="match status" value="1"/>
</dbReference>
<keyword evidence="5" id="KW-0862">Zinc</keyword>
<dbReference type="Pfam" id="PF12678">
    <property type="entry name" value="zf-rbx1"/>
    <property type="match status" value="1"/>
</dbReference>
<dbReference type="Gene3D" id="3.30.40.10">
    <property type="entry name" value="Zinc/RING finger domain, C3HC4 (zinc finger)"/>
    <property type="match status" value="1"/>
</dbReference>
<keyword evidence="7" id="KW-1133">Transmembrane helix</keyword>
<evidence type="ECO:0000256" key="4">
    <source>
        <dbReference type="ARBA" id="ARBA00022786"/>
    </source>
</evidence>
<comment type="caution">
    <text evidence="9">The sequence shown here is derived from an EMBL/GenBank/DDBJ whole genome shotgun (WGS) entry which is preliminary data.</text>
</comment>
<dbReference type="InterPro" id="IPR053238">
    <property type="entry name" value="RING-H2_zinc_finger"/>
</dbReference>
<evidence type="ECO:0000256" key="5">
    <source>
        <dbReference type="ARBA" id="ARBA00022833"/>
    </source>
</evidence>
<dbReference type="AlphaFoldDB" id="A0A5J4Z0U3"/>
<evidence type="ECO:0000256" key="3">
    <source>
        <dbReference type="ARBA" id="ARBA00022771"/>
    </source>
</evidence>
<organism evidence="9 10">
    <name type="scientific">Porphyridium purpureum</name>
    <name type="common">Red alga</name>
    <name type="synonym">Porphyridium cruentum</name>
    <dbReference type="NCBI Taxonomy" id="35688"/>
    <lineage>
        <taxon>Eukaryota</taxon>
        <taxon>Rhodophyta</taxon>
        <taxon>Bangiophyceae</taxon>
        <taxon>Porphyridiales</taxon>
        <taxon>Porphyridiaceae</taxon>
        <taxon>Porphyridium</taxon>
    </lineage>
</organism>
<evidence type="ECO:0000256" key="7">
    <source>
        <dbReference type="SAM" id="Phobius"/>
    </source>
</evidence>
<evidence type="ECO:0000256" key="2">
    <source>
        <dbReference type="ARBA" id="ARBA00022723"/>
    </source>
</evidence>